<dbReference type="SUPFAM" id="SSF47203">
    <property type="entry name" value="Acyl-CoA dehydrogenase C-terminal domain-like"/>
    <property type="match status" value="1"/>
</dbReference>
<keyword evidence="5" id="KW-0560">Oxidoreductase</keyword>
<evidence type="ECO:0000313" key="8">
    <source>
        <dbReference type="Proteomes" id="UP000319865"/>
    </source>
</evidence>
<sequence length="366" mass="39618">MADTNSGLVAPVSEYLKRSFTADRRLAMLHANGSDDELVEDVGRLGWYSLVAPEEQDGLGLHPAELAPVFRLFGRELLTGPMLEQMLVPGLLLSAVPQGDGLRSRLQDVSSGGTRIAVADPGVTNDWRQATGELRHGSDRLDGSMELVRFGAGADEIVVVAQDGTESVVALVPATRAGITVTERPSVDPGASFAHVRFDGVEAGPGDVLARGSAAASVVLQLRAWHRLLIAEELAGIARHVLEMSLEYIQQREQFGRAIATFQAIRHIAASVAQRVILLENFCEAVAADSASLTPEELEVAAMTVKATAAETARFACENALQMHGGIGFTYEYDLHWYYKRALSLRTWYGDERELAIEIGRRKLTA</sequence>
<reference evidence="7 8" key="1">
    <citation type="submission" date="2019-06" db="EMBL/GenBank/DDBJ databases">
        <title>Sequencing the genomes of 1000 actinobacteria strains.</title>
        <authorList>
            <person name="Klenk H.-P."/>
        </authorList>
    </citation>
    <scope>NUCLEOTIDE SEQUENCE [LARGE SCALE GENOMIC DNA]</scope>
    <source>
        <strain evidence="7 8">DSM 46837</strain>
    </source>
</reference>
<dbReference type="Gene3D" id="2.40.110.10">
    <property type="entry name" value="Butyryl-CoA Dehydrogenase, subunit A, domain 2"/>
    <property type="match status" value="1"/>
</dbReference>
<feature type="domain" description="Acyl-CoA dehydrogenase/oxidase C-terminal" evidence="6">
    <location>
        <begin position="224"/>
        <end position="361"/>
    </location>
</feature>
<dbReference type="SUPFAM" id="SSF56645">
    <property type="entry name" value="Acyl-CoA dehydrogenase NM domain-like"/>
    <property type="match status" value="1"/>
</dbReference>
<comment type="caution">
    <text evidence="7">The sequence shown here is derived from an EMBL/GenBank/DDBJ whole genome shotgun (WGS) entry which is preliminary data.</text>
</comment>
<keyword evidence="4" id="KW-0274">FAD</keyword>
<dbReference type="OrthoDB" id="7328575at2"/>
<evidence type="ECO:0000313" key="7">
    <source>
        <dbReference type="EMBL" id="TQN42812.1"/>
    </source>
</evidence>
<dbReference type="InterPro" id="IPR037069">
    <property type="entry name" value="AcylCoA_DH/ox_N_sf"/>
</dbReference>
<dbReference type="InterPro" id="IPR036250">
    <property type="entry name" value="AcylCo_DH-like_C"/>
</dbReference>
<dbReference type="GO" id="GO:0003995">
    <property type="term" value="F:acyl-CoA dehydrogenase activity"/>
    <property type="evidence" value="ECO:0007669"/>
    <property type="project" value="TreeGrafter"/>
</dbReference>
<dbReference type="PANTHER" id="PTHR43884:SF20">
    <property type="entry name" value="ACYL-COA DEHYDROGENASE FADE28"/>
    <property type="match status" value="1"/>
</dbReference>
<proteinExistence type="inferred from homology"/>
<dbReference type="Gene3D" id="1.20.140.10">
    <property type="entry name" value="Butyryl-CoA Dehydrogenase, subunit A, domain 3"/>
    <property type="match status" value="1"/>
</dbReference>
<evidence type="ECO:0000256" key="3">
    <source>
        <dbReference type="ARBA" id="ARBA00022630"/>
    </source>
</evidence>
<dbReference type="Pfam" id="PF00441">
    <property type="entry name" value="Acyl-CoA_dh_1"/>
    <property type="match status" value="1"/>
</dbReference>
<dbReference type="Gene3D" id="1.10.540.10">
    <property type="entry name" value="Acyl-CoA dehydrogenase/oxidase, N-terminal domain"/>
    <property type="match status" value="1"/>
</dbReference>
<evidence type="ECO:0000256" key="4">
    <source>
        <dbReference type="ARBA" id="ARBA00022827"/>
    </source>
</evidence>
<dbReference type="Proteomes" id="UP000319865">
    <property type="component" value="Unassembled WGS sequence"/>
</dbReference>
<evidence type="ECO:0000259" key="6">
    <source>
        <dbReference type="Pfam" id="PF00441"/>
    </source>
</evidence>
<dbReference type="InterPro" id="IPR046373">
    <property type="entry name" value="Acyl-CoA_Oxase/DH_mid-dom_sf"/>
</dbReference>
<evidence type="ECO:0000256" key="2">
    <source>
        <dbReference type="ARBA" id="ARBA00009347"/>
    </source>
</evidence>
<organism evidence="7 8">
    <name type="scientific">Blastococcus colisei</name>
    <dbReference type="NCBI Taxonomy" id="1564162"/>
    <lineage>
        <taxon>Bacteria</taxon>
        <taxon>Bacillati</taxon>
        <taxon>Actinomycetota</taxon>
        <taxon>Actinomycetes</taxon>
        <taxon>Geodermatophilales</taxon>
        <taxon>Geodermatophilaceae</taxon>
        <taxon>Blastococcus</taxon>
    </lineage>
</organism>
<keyword evidence="3" id="KW-0285">Flavoprotein</keyword>
<keyword evidence="8" id="KW-1185">Reference proteome</keyword>
<dbReference type="AlphaFoldDB" id="A0A543PFF9"/>
<dbReference type="PANTHER" id="PTHR43884">
    <property type="entry name" value="ACYL-COA DEHYDROGENASE"/>
    <property type="match status" value="1"/>
</dbReference>
<protein>
    <submittedName>
        <fullName evidence="7">Alkylation response protein AidB-like acyl-CoA dehydrogenase</fullName>
    </submittedName>
</protein>
<evidence type="ECO:0000256" key="5">
    <source>
        <dbReference type="ARBA" id="ARBA00023002"/>
    </source>
</evidence>
<dbReference type="CDD" id="cd00567">
    <property type="entry name" value="ACAD"/>
    <property type="match status" value="1"/>
</dbReference>
<comment type="similarity">
    <text evidence="2">Belongs to the acyl-CoA dehydrogenase family.</text>
</comment>
<name>A0A543PFF9_9ACTN</name>
<dbReference type="RefSeq" id="WP_142025401.1">
    <property type="nucleotide sequence ID" value="NZ_VFQE01000001.1"/>
</dbReference>
<dbReference type="GO" id="GO:0050660">
    <property type="term" value="F:flavin adenine dinucleotide binding"/>
    <property type="evidence" value="ECO:0007669"/>
    <property type="project" value="InterPro"/>
</dbReference>
<evidence type="ECO:0000256" key="1">
    <source>
        <dbReference type="ARBA" id="ARBA00001974"/>
    </source>
</evidence>
<dbReference type="InterPro" id="IPR009100">
    <property type="entry name" value="AcylCoA_DH/oxidase_NM_dom_sf"/>
</dbReference>
<accession>A0A543PFF9</accession>
<dbReference type="EMBL" id="VFQE01000001">
    <property type="protein sequence ID" value="TQN42812.1"/>
    <property type="molecule type" value="Genomic_DNA"/>
</dbReference>
<gene>
    <name evidence="7" type="ORF">FHU33_2220</name>
</gene>
<dbReference type="InterPro" id="IPR009075">
    <property type="entry name" value="AcylCo_DH/oxidase_C"/>
</dbReference>
<comment type="cofactor">
    <cofactor evidence="1">
        <name>FAD</name>
        <dbReference type="ChEBI" id="CHEBI:57692"/>
    </cofactor>
</comment>